<protein>
    <submittedName>
        <fullName evidence="1">Uncharacterized protein</fullName>
    </submittedName>
</protein>
<dbReference type="AlphaFoldDB" id="A0A7M5XJT7"/>
<evidence type="ECO:0000313" key="1">
    <source>
        <dbReference type="EnsemblMetazoa" id="CLYHEMP024528.1"/>
    </source>
</evidence>
<name>A0A7M5XJT7_9CNID</name>
<sequence>MLRLADREGWTVVKLYKQNLLVSSGALKEKQVKEARKSAENSNKTLKLNRENQTGHLVLMTLCVTIIKKLAIIRHIVLSCKRNIHKFQNCQKVHRHQRVLAGTVHQIPHHQSQKAEEIGD</sequence>
<dbReference type="EnsemblMetazoa" id="CLYHEMT024528.1">
    <property type="protein sequence ID" value="CLYHEMP024528.1"/>
    <property type="gene ID" value="CLYHEMG024528"/>
</dbReference>
<organism evidence="1 2">
    <name type="scientific">Clytia hemisphaerica</name>
    <dbReference type="NCBI Taxonomy" id="252671"/>
    <lineage>
        <taxon>Eukaryota</taxon>
        <taxon>Metazoa</taxon>
        <taxon>Cnidaria</taxon>
        <taxon>Hydrozoa</taxon>
        <taxon>Hydroidolina</taxon>
        <taxon>Leptothecata</taxon>
        <taxon>Obeliida</taxon>
        <taxon>Clytiidae</taxon>
        <taxon>Clytia</taxon>
    </lineage>
</organism>
<accession>A0A7M5XJT7</accession>
<proteinExistence type="predicted"/>
<reference evidence="1" key="1">
    <citation type="submission" date="2021-01" db="UniProtKB">
        <authorList>
            <consortium name="EnsemblMetazoa"/>
        </authorList>
    </citation>
    <scope>IDENTIFICATION</scope>
</reference>
<keyword evidence="2" id="KW-1185">Reference proteome</keyword>
<dbReference type="Proteomes" id="UP000594262">
    <property type="component" value="Unplaced"/>
</dbReference>
<evidence type="ECO:0000313" key="2">
    <source>
        <dbReference type="Proteomes" id="UP000594262"/>
    </source>
</evidence>